<keyword evidence="6" id="KW-0067">ATP-binding</keyword>
<name>A0A176S7K2_9GAMM</name>
<evidence type="ECO:0000256" key="1">
    <source>
        <dbReference type="ARBA" id="ARBA00000085"/>
    </source>
</evidence>
<evidence type="ECO:0000256" key="2">
    <source>
        <dbReference type="ARBA" id="ARBA00012438"/>
    </source>
</evidence>
<dbReference type="Proteomes" id="UP000076962">
    <property type="component" value="Unassembled WGS sequence"/>
</dbReference>
<reference evidence="9 10" key="1">
    <citation type="submission" date="2016-05" db="EMBL/GenBank/DDBJ databases">
        <title>Single-cell genome of chain-forming Candidatus Thiomargarita nelsonii and comparison to other large sulfur-oxidizing bacteria.</title>
        <authorList>
            <person name="Winkel M."/>
            <person name="Salman V."/>
            <person name="Woyke T."/>
            <person name="Schulz-Vogt H."/>
            <person name="Richter M."/>
            <person name="Flood B."/>
            <person name="Bailey J."/>
            <person name="Amann R."/>
            <person name="Mussmann M."/>
        </authorList>
    </citation>
    <scope>NUCLEOTIDE SEQUENCE [LARGE SCALE GENOMIC DNA]</scope>
    <source>
        <strain evidence="9 10">THI036</strain>
    </source>
</reference>
<dbReference type="GO" id="GO:0007234">
    <property type="term" value="P:osmosensory signaling via phosphorelay pathway"/>
    <property type="evidence" value="ECO:0007669"/>
    <property type="project" value="TreeGrafter"/>
</dbReference>
<evidence type="ECO:0000259" key="8">
    <source>
        <dbReference type="SMART" id="SM00388"/>
    </source>
</evidence>
<keyword evidence="10" id="KW-1185">Reference proteome</keyword>
<comment type="catalytic activity">
    <reaction evidence="1">
        <text>ATP + protein L-histidine = ADP + protein N-phospho-L-histidine.</text>
        <dbReference type="EC" id="2.7.13.3"/>
    </reaction>
</comment>
<keyword evidence="5" id="KW-0418">Kinase</keyword>
<evidence type="ECO:0000313" key="10">
    <source>
        <dbReference type="Proteomes" id="UP000076962"/>
    </source>
</evidence>
<dbReference type="PANTHER" id="PTHR42878">
    <property type="entry name" value="TWO-COMPONENT HISTIDINE KINASE"/>
    <property type="match status" value="1"/>
</dbReference>
<dbReference type="InterPro" id="IPR003661">
    <property type="entry name" value="HisK_dim/P_dom"/>
</dbReference>
<evidence type="ECO:0000256" key="3">
    <source>
        <dbReference type="ARBA" id="ARBA00022679"/>
    </source>
</evidence>
<accession>A0A176S7K2</accession>
<dbReference type="SMART" id="SM00388">
    <property type="entry name" value="HisKA"/>
    <property type="match status" value="1"/>
</dbReference>
<gene>
    <name evidence="9" type="ORF">THIOM_000149</name>
</gene>
<comment type="caution">
    <text evidence="9">The sequence shown here is derived from an EMBL/GenBank/DDBJ whole genome shotgun (WGS) entry which is preliminary data.</text>
</comment>
<dbReference type="EC" id="2.7.13.3" evidence="2"/>
<sequence length="109" mass="12563">MDYVTKPFQQEEVLARINTHLTIRQLQNQLQVQNEQLIKLNQEKNEFLGIAAHDIKNPLTAIQSAAEVIELDYETMSKNDMVKQAKRISVTTRQLFTLIDNLLDINALV</sequence>
<evidence type="ECO:0000256" key="5">
    <source>
        <dbReference type="ARBA" id="ARBA00022777"/>
    </source>
</evidence>
<dbReference type="EMBL" id="LUTY01000054">
    <property type="protein sequence ID" value="OAD24005.1"/>
    <property type="molecule type" value="Genomic_DNA"/>
</dbReference>
<keyword evidence="7" id="KW-0902">Two-component regulatory system</keyword>
<dbReference type="SUPFAM" id="SSF52172">
    <property type="entry name" value="CheY-like"/>
    <property type="match status" value="1"/>
</dbReference>
<dbReference type="InterPro" id="IPR011006">
    <property type="entry name" value="CheY-like_superfamily"/>
</dbReference>
<evidence type="ECO:0000256" key="7">
    <source>
        <dbReference type="ARBA" id="ARBA00023012"/>
    </source>
</evidence>
<dbReference type="SUPFAM" id="SSF47384">
    <property type="entry name" value="Homodimeric domain of signal transducing histidine kinase"/>
    <property type="match status" value="1"/>
</dbReference>
<dbReference type="Gene3D" id="1.10.287.130">
    <property type="match status" value="1"/>
</dbReference>
<organism evidence="9 10">
    <name type="scientific">Candidatus Thiomargarita nelsonii</name>
    <dbReference type="NCBI Taxonomy" id="1003181"/>
    <lineage>
        <taxon>Bacteria</taxon>
        <taxon>Pseudomonadati</taxon>
        <taxon>Pseudomonadota</taxon>
        <taxon>Gammaproteobacteria</taxon>
        <taxon>Thiotrichales</taxon>
        <taxon>Thiotrichaceae</taxon>
        <taxon>Thiomargarita</taxon>
    </lineage>
</organism>
<keyword evidence="4" id="KW-0547">Nucleotide-binding</keyword>
<dbReference type="CDD" id="cd00082">
    <property type="entry name" value="HisKA"/>
    <property type="match status" value="1"/>
</dbReference>
<evidence type="ECO:0000256" key="4">
    <source>
        <dbReference type="ARBA" id="ARBA00022741"/>
    </source>
</evidence>
<dbReference type="GO" id="GO:0000156">
    <property type="term" value="F:phosphorelay response regulator activity"/>
    <property type="evidence" value="ECO:0007669"/>
    <property type="project" value="TreeGrafter"/>
</dbReference>
<evidence type="ECO:0000313" key="9">
    <source>
        <dbReference type="EMBL" id="OAD24005.1"/>
    </source>
</evidence>
<dbReference type="Pfam" id="PF00512">
    <property type="entry name" value="HisKA"/>
    <property type="match status" value="1"/>
</dbReference>
<dbReference type="InterPro" id="IPR036097">
    <property type="entry name" value="HisK_dim/P_sf"/>
</dbReference>
<dbReference type="InterPro" id="IPR050351">
    <property type="entry name" value="BphY/WalK/GraS-like"/>
</dbReference>
<keyword evidence="3" id="KW-0808">Transferase</keyword>
<dbReference type="GO" id="GO:0030295">
    <property type="term" value="F:protein kinase activator activity"/>
    <property type="evidence" value="ECO:0007669"/>
    <property type="project" value="TreeGrafter"/>
</dbReference>
<dbReference type="GO" id="GO:0000155">
    <property type="term" value="F:phosphorelay sensor kinase activity"/>
    <property type="evidence" value="ECO:0007669"/>
    <property type="project" value="InterPro"/>
</dbReference>
<dbReference type="AlphaFoldDB" id="A0A176S7K2"/>
<protein>
    <recommendedName>
        <fullName evidence="2">histidine kinase</fullName>
        <ecNumber evidence="2">2.7.13.3</ecNumber>
    </recommendedName>
</protein>
<proteinExistence type="predicted"/>
<dbReference type="Gene3D" id="6.10.250.690">
    <property type="match status" value="1"/>
</dbReference>
<evidence type="ECO:0000256" key="6">
    <source>
        <dbReference type="ARBA" id="ARBA00022840"/>
    </source>
</evidence>
<dbReference type="PANTHER" id="PTHR42878:SF7">
    <property type="entry name" value="SENSOR HISTIDINE KINASE GLRK"/>
    <property type="match status" value="1"/>
</dbReference>
<dbReference type="GO" id="GO:0005524">
    <property type="term" value="F:ATP binding"/>
    <property type="evidence" value="ECO:0007669"/>
    <property type="project" value="UniProtKB-KW"/>
</dbReference>
<feature type="domain" description="Signal transduction histidine kinase dimerisation/phosphoacceptor" evidence="8">
    <location>
        <begin position="43"/>
        <end position="108"/>
    </location>
</feature>